<evidence type="ECO:0000313" key="1">
    <source>
        <dbReference type="EMBL" id="QIN77367.1"/>
    </source>
</evidence>
<accession>A0A6G8PT42</accession>
<dbReference type="AlphaFoldDB" id="A0A6G8PT42"/>
<dbReference type="RefSeq" id="WP_166395044.1">
    <property type="nucleotide sequence ID" value="NZ_CP045121.1"/>
</dbReference>
<dbReference type="EMBL" id="CP045121">
    <property type="protein sequence ID" value="QIN77367.1"/>
    <property type="molecule type" value="Genomic_DNA"/>
</dbReference>
<proteinExistence type="predicted"/>
<gene>
    <name evidence="1" type="ORF">GBA65_01290</name>
</gene>
<protein>
    <submittedName>
        <fullName evidence="1">Uncharacterized protein</fullName>
    </submittedName>
</protein>
<reference evidence="1 2" key="1">
    <citation type="submission" date="2019-10" db="EMBL/GenBank/DDBJ databases">
        <title>Rubrobacter sp nov SCSIO 52915 isolated from a deep-sea sediment in the South China Sea.</title>
        <authorList>
            <person name="Chen R.W."/>
        </authorList>
    </citation>
    <scope>NUCLEOTIDE SEQUENCE [LARGE SCALE GENOMIC DNA]</scope>
    <source>
        <strain evidence="1 2">SCSIO 52915</strain>
    </source>
</reference>
<dbReference type="KEGG" id="rmar:GBA65_01290"/>
<evidence type="ECO:0000313" key="2">
    <source>
        <dbReference type="Proteomes" id="UP000502706"/>
    </source>
</evidence>
<name>A0A6G8PT42_9ACTN</name>
<sequence>MSESVTDEKIRRPRYWTLVREGFCHAEACTVDADGLGEALVVFGFEEEAELFLGLEELGPDWQVRETTAGELVSLLYGPYANISRVVIDPLPRRIAEGTGMPPLGVSSDDFASTMVDAGKVAAGAMPALATLRP</sequence>
<keyword evidence="2" id="KW-1185">Reference proteome</keyword>
<organism evidence="1 2">
    <name type="scientific">Rubrobacter marinus</name>
    <dbReference type="NCBI Taxonomy" id="2653852"/>
    <lineage>
        <taxon>Bacteria</taxon>
        <taxon>Bacillati</taxon>
        <taxon>Actinomycetota</taxon>
        <taxon>Rubrobacteria</taxon>
        <taxon>Rubrobacterales</taxon>
        <taxon>Rubrobacteraceae</taxon>
        <taxon>Rubrobacter</taxon>
    </lineage>
</organism>
<dbReference type="Proteomes" id="UP000502706">
    <property type="component" value="Chromosome"/>
</dbReference>